<keyword evidence="1" id="KW-0812">Transmembrane</keyword>
<dbReference type="AlphaFoldDB" id="A0A7J5B316"/>
<comment type="caution">
    <text evidence="3">The sequence shown here is derived from an EMBL/GenBank/DDBJ whole genome shotgun (WGS) entry which is preliminary data.</text>
</comment>
<feature type="transmembrane region" description="Helical" evidence="1">
    <location>
        <begin position="41"/>
        <end position="63"/>
    </location>
</feature>
<dbReference type="RefSeq" id="WP_151423463.1">
    <property type="nucleotide sequence ID" value="NZ_WBJX01000002.1"/>
</dbReference>
<feature type="transmembrane region" description="Helical" evidence="1">
    <location>
        <begin position="111"/>
        <end position="127"/>
    </location>
</feature>
<gene>
    <name evidence="3" type="ORF">F8O03_08465</name>
</gene>
<dbReference type="OrthoDB" id="161516at2"/>
<reference evidence="3 4" key="1">
    <citation type="submission" date="2019-09" db="EMBL/GenBank/DDBJ databases">
        <title>Phylogeny of genus Pseudoclavibacter and closely related genus.</title>
        <authorList>
            <person name="Li Y."/>
        </authorList>
    </citation>
    <scope>NUCLEOTIDE SEQUENCE [LARGE SCALE GENOMIC DNA]</scope>
    <source>
        <strain evidence="3 4">THG-MD12</strain>
    </source>
</reference>
<dbReference type="Pfam" id="PF13548">
    <property type="entry name" value="DUF4126"/>
    <property type="match status" value="1"/>
</dbReference>
<feature type="transmembrane region" description="Helical" evidence="1">
    <location>
        <begin position="6"/>
        <end position="29"/>
    </location>
</feature>
<dbReference type="EMBL" id="WBJX01000002">
    <property type="protein sequence ID" value="KAB1638416.1"/>
    <property type="molecule type" value="Genomic_DNA"/>
</dbReference>
<evidence type="ECO:0000259" key="2">
    <source>
        <dbReference type="Pfam" id="PF13548"/>
    </source>
</evidence>
<accession>A0A7J5B316</accession>
<keyword evidence="1" id="KW-0472">Membrane</keyword>
<feature type="transmembrane region" description="Helical" evidence="1">
    <location>
        <begin position="157"/>
        <end position="185"/>
    </location>
</feature>
<feature type="domain" description="DUF4126" evidence="2">
    <location>
        <begin position="4"/>
        <end position="186"/>
    </location>
</feature>
<sequence length="214" mass="22042">MLEILTGLGLATASGLNAFIPLLGIGLLARFTDLIALPAGWAWLSNDWVLIIVGVLLVLELVADKVPALDHVNDWIQTVIRPTSGGIVFGAGTASSTAAIQDPASFFTSNAWVPVVIGIGIALLTHLTKSSTRAAANVVTAGAAAPILSVGEDAISVGLLFSAILVPLFVLVMLAMLGVLAWLLFRSFKRVRDARAARSGSAAPPVPPAPGYSA</sequence>
<protein>
    <submittedName>
        <fullName evidence="3">DUF4126 domain-containing protein</fullName>
    </submittedName>
</protein>
<dbReference type="InterPro" id="IPR025196">
    <property type="entry name" value="DUF4126"/>
</dbReference>
<keyword evidence="1" id="KW-1133">Transmembrane helix</keyword>
<keyword evidence="4" id="KW-1185">Reference proteome</keyword>
<evidence type="ECO:0000256" key="1">
    <source>
        <dbReference type="SAM" id="Phobius"/>
    </source>
</evidence>
<evidence type="ECO:0000313" key="3">
    <source>
        <dbReference type="EMBL" id="KAB1638416.1"/>
    </source>
</evidence>
<proteinExistence type="predicted"/>
<organism evidence="3 4">
    <name type="scientific">Pseudoclavibacter terrae</name>
    <dbReference type="NCBI Taxonomy" id="1530195"/>
    <lineage>
        <taxon>Bacteria</taxon>
        <taxon>Bacillati</taxon>
        <taxon>Actinomycetota</taxon>
        <taxon>Actinomycetes</taxon>
        <taxon>Micrococcales</taxon>
        <taxon>Microbacteriaceae</taxon>
        <taxon>Pseudoclavibacter</taxon>
    </lineage>
</organism>
<name>A0A7J5B316_9MICO</name>
<dbReference type="Proteomes" id="UP000490386">
    <property type="component" value="Unassembled WGS sequence"/>
</dbReference>
<evidence type="ECO:0000313" key="4">
    <source>
        <dbReference type="Proteomes" id="UP000490386"/>
    </source>
</evidence>